<comment type="similarity">
    <text evidence="3">Belongs to the CFAP36 family.</text>
</comment>
<dbReference type="Proteomes" id="UP000050795">
    <property type="component" value="Unassembled WGS sequence"/>
</dbReference>
<keyword evidence="8" id="KW-0966">Cell projection</keyword>
<sequence length="255" mass="29840">MNDEEVEDFFMDPMVTAYIESFMEAHCSIFTCDEEIHPNHLARHKEYSEMMKHLLSDSKINYQQVKESLNILLTSEAKSLNSISYIIACWNFELFYQIMTLVNIDLQMEALYAIQQKNKSYHSELFNCSMDHTTEINENEINIMLAEKSNQKDGVIKNMKKTIKNEFDQPNGVQDKINSTDMKHLLSDSKINYQQVKESLNILLTSEAKSLNSISYIIACWNFELFYQIMTLVNIDLQMEALHAIQQNNRSYHSE</sequence>
<evidence type="ECO:0000256" key="2">
    <source>
        <dbReference type="ARBA" id="ARBA00004496"/>
    </source>
</evidence>
<accession>A0AA85IUL1</accession>
<keyword evidence="7" id="KW-0969">Cilium</keyword>
<dbReference type="InterPro" id="IPR042541">
    <property type="entry name" value="BART_sf"/>
</dbReference>
<evidence type="ECO:0000313" key="11">
    <source>
        <dbReference type="Proteomes" id="UP000050795"/>
    </source>
</evidence>
<evidence type="ECO:0000256" key="5">
    <source>
        <dbReference type="ARBA" id="ARBA00022490"/>
    </source>
</evidence>
<evidence type="ECO:0000256" key="8">
    <source>
        <dbReference type="ARBA" id="ARBA00023273"/>
    </source>
</evidence>
<dbReference type="PANTHER" id="PTHR21532">
    <property type="entry name" value="PHOSPHODIESTERASE HL"/>
    <property type="match status" value="1"/>
</dbReference>
<dbReference type="GO" id="GO:0097546">
    <property type="term" value="C:ciliary base"/>
    <property type="evidence" value="ECO:0007669"/>
    <property type="project" value="TreeGrafter"/>
</dbReference>
<keyword evidence="6" id="KW-0175">Coiled coil</keyword>
<dbReference type="Gene3D" id="1.20.1520.10">
    <property type="entry name" value="ADP-ribosylation factor-like 2-binding protein, domain"/>
    <property type="match status" value="2"/>
</dbReference>
<evidence type="ECO:0000259" key="10">
    <source>
        <dbReference type="Pfam" id="PF11527"/>
    </source>
</evidence>
<reference evidence="11" key="1">
    <citation type="submission" date="2022-06" db="EMBL/GenBank/DDBJ databases">
        <authorList>
            <person name="Berger JAMES D."/>
            <person name="Berger JAMES D."/>
        </authorList>
    </citation>
    <scope>NUCLEOTIDE SEQUENCE [LARGE SCALE GENOMIC DNA]</scope>
</reference>
<dbReference type="InterPro" id="IPR038888">
    <property type="entry name" value="CFAP36"/>
</dbReference>
<dbReference type="AlphaFoldDB" id="A0AA85IUL1"/>
<evidence type="ECO:0000256" key="3">
    <source>
        <dbReference type="ARBA" id="ARBA00007460"/>
    </source>
</evidence>
<reference evidence="12" key="2">
    <citation type="submission" date="2023-11" db="UniProtKB">
        <authorList>
            <consortium name="WormBaseParasite"/>
        </authorList>
    </citation>
    <scope>IDENTIFICATION</scope>
</reference>
<evidence type="ECO:0000256" key="6">
    <source>
        <dbReference type="ARBA" id="ARBA00023054"/>
    </source>
</evidence>
<dbReference type="PANTHER" id="PTHR21532:SF0">
    <property type="entry name" value="CILIA- AND FLAGELLA-ASSOCIATED PROTEIN 36"/>
    <property type="match status" value="1"/>
</dbReference>
<feature type="domain" description="BART" evidence="10">
    <location>
        <begin position="4"/>
        <end position="107"/>
    </location>
</feature>
<dbReference type="GO" id="GO:0005930">
    <property type="term" value="C:axoneme"/>
    <property type="evidence" value="ECO:0007669"/>
    <property type="project" value="TreeGrafter"/>
</dbReference>
<organism evidence="11 12">
    <name type="scientific">Trichobilharzia regenti</name>
    <name type="common">Nasal bird schistosome</name>
    <dbReference type="NCBI Taxonomy" id="157069"/>
    <lineage>
        <taxon>Eukaryota</taxon>
        <taxon>Metazoa</taxon>
        <taxon>Spiralia</taxon>
        <taxon>Lophotrochozoa</taxon>
        <taxon>Platyhelminthes</taxon>
        <taxon>Trematoda</taxon>
        <taxon>Digenea</taxon>
        <taxon>Strigeidida</taxon>
        <taxon>Schistosomatoidea</taxon>
        <taxon>Schistosomatidae</taxon>
        <taxon>Trichobilharzia</taxon>
    </lineage>
</organism>
<name>A0AA85IUL1_TRIRE</name>
<evidence type="ECO:0000313" key="12">
    <source>
        <dbReference type="WBParaSite" id="TREG1_110810.1"/>
    </source>
</evidence>
<keyword evidence="11" id="KW-1185">Reference proteome</keyword>
<comment type="subcellular location">
    <subcellularLocation>
        <location evidence="1">Cell projection</location>
        <location evidence="1">Cilium</location>
    </subcellularLocation>
    <subcellularLocation>
        <location evidence="2">Cytoplasm</location>
    </subcellularLocation>
</comment>
<evidence type="ECO:0000256" key="1">
    <source>
        <dbReference type="ARBA" id="ARBA00004138"/>
    </source>
</evidence>
<dbReference type="Pfam" id="PF11527">
    <property type="entry name" value="ARL2_Bind_BART"/>
    <property type="match status" value="1"/>
</dbReference>
<protein>
    <recommendedName>
        <fullName evidence="4">Cilia- and flagella-associated protein 36</fullName>
    </recommendedName>
    <alternativeName>
        <fullName evidence="9">Coiled-coil domain-containing protein 104</fullName>
    </alternativeName>
</protein>
<evidence type="ECO:0000256" key="4">
    <source>
        <dbReference type="ARBA" id="ARBA00021815"/>
    </source>
</evidence>
<evidence type="ECO:0000256" key="9">
    <source>
        <dbReference type="ARBA" id="ARBA00031593"/>
    </source>
</evidence>
<dbReference type="InterPro" id="IPR023379">
    <property type="entry name" value="BART_dom"/>
</dbReference>
<dbReference type="WBParaSite" id="TREG1_110810.1">
    <property type="protein sequence ID" value="TREG1_110810.1"/>
    <property type="gene ID" value="TREG1_110810"/>
</dbReference>
<evidence type="ECO:0000256" key="7">
    <source>
        <dbReference type="ARBA" id="ARBA00023069"/>
    </source>
</evidence>
<proteinExistence type="inferred from homology"/>
<keyword evidence="5" id="KW-0963">Cytoplasm</keyword>